<evidence type="ECO:0000313" key="7">
    <source>
        <dbReference type="EMBL" id="SUM89510.1"/>
    </source>
</evidence>
<dbReference type="Proteomes" id="UP000264146">
    <property type="component" value="Chromosome"/>
</dbReference>
<evidence type="ECO:0000313" key="9">
    <source>
        <dbReference type="Proteomes" id="UP000572988"/>
    </source>
</evidence>
<feature type="region of interest" description="Disordered" evidence="1">
    <location>
        <begin position="207"/>
        <end position="231"/>
    </location>
</feature>
<feature type="compositionally biased region" description="Basic and acidic residues" evidence="1">
    <location>
        <begin position="215"/>
        <end position="227"/>
    </location>
</feature>
<gene>
    <name evidence="6" type="ORF">C1O36_08390</name>
    <name evidence="7" type="ORF">NCTC12218_01806</name>
</gene>
<dbReference type="EMBL" id="POVK01000027">
    <property type="protein sequence ID" value="NHA34528.1"/>
    <property type="molecule type" value="Genomic_DNA"/>
</dbReference>
<protein>
    <submittedName>
        <fullName evidence="6">SCP-like extracellular protein</fullName>
    </submittedName>
    <submittedName>
        <fullName evidence="7">V5/Tpx-1 related allergen</fullName>
    </submittedName>
</protein>
<evidence type="ECO:0000259" key="4">
    <source>
        <dbReference type="Pfam" id="PF14504"/>
    </source>
</evidence>
<dbReference type="PANTHER" id="PTHR31157">
    <property type="entry name" value="SCP DOMAIN-CONTAINING PROTEIN"/>
    <property type="match status" value="1"/>
</dbReference>
<dbReference type="InterPro" id="IPR029410">
    <property type="entry name" value="CAP_assoc"/>
</dbReference>
<reference evidence="5 8" key="3">
    <citation type="submission" date="2020-11" db="EMBL/GenBank/DDBJ databases">
        <authorList>
            <consortium name="Pathogen Informatics"/>
        </authorList>
    </citation>
    <scope>NUCLEOTIDE SEQUENCE [LARGE SCALE GENOMIC DNA]</scope>
    <source>
        <strain evidence="5 8">NCTC12218</strain>
    </source>
</reference>
<dbReference type="CDD" id="cd05379">
    <property type="entry name" value="CAP_bacterial"/>
    <property type="match status" value="1"/>
</dbReference>
<reference evidence="6 9" key="1">
    <citation type="submission" date="2018-01" db="EMBL/GenBank/DDBJ databases">
        <title>Complete genome sequence of Staphylococcus Scheliferi isolated from human.</title>
        <authorList>
            <person name="Abouelkhair M.A."/>
            <person name="Bemis D.A."/>
            <person name="Kania S.A."/>
        </authorList>
    </citation>
    <scope>NUCLEOTIDE SEQUENCE [LARGE SCALE GENOMIC DNA]</scope>
    <source>
        <strain evidence="6 9">ATCC 43808</strain>
    </source>
</reference>
<feature type="compositionally biased region" description="Basic and acidic residues" evidence="1">
    <location>
        <begin position="41"/>
        <end position="56"/>
    </location>
</feature>
<dbReference type="SUPFAM" id="SSF55797">
    <property type="entry name" value="PR-1-like"/>
    <property type="match status" value="1"/>
</dbReference>
<feature type="domain" description="SCP" evidence="3">
    <location>
        <begin position="239"/>
        <end position="339"/>
    </location>
</feature>
<reference evidence="7" key="2">
    <citation type="submission" date="2018-06" db="EMBL/GenBank/DDBJ databases">
        <authorList>
            <consortium name="Pathogen Informatics"/>
            <person name="Doyle S."/>
        </authorList>
    </citation>
    <scope>NUCLEOTIDE SEQUENCE [LARGE SCALE GENOMIC DNA]</scope>
    <source>
        <strain evidence="7">NCTC12218</strain>
    </source>
</reference>
<feature type="domain" description="CAP-associated" evidence="4">
    <location>
        <begin position="67"/>
        <end position="207"/>
    </location>
</feature>
<keyword evidence="2" id="KW-0812">Transmembrane</keyword>
<sequence length="356" mass="40925">MKSKVLKVVAVLLLVGFLVYLFYSPKLEFDVLENPNQSTTTKKEKTPHIKKNEGENPKLTTGVGTLMGKPIQHVMDRYGIADRIYSYQKDYKCFVFKDDDRYMLFLTKHNKVKSVYVTGAKSQNETGPIKINDTASNLFNSYSINTEPQFTVKNQNYHYELSDKDIKTQSLIQFGNIYAQVFIDQQRNKVIGIRYLDKEALADINPYAQNNSSSKETDKENAKDKPSDQNVNQRLTLYELTNEIRKLNGRQPLKVNQTLEDVATVDLFNSGDAANAEFTESNLNDLVNKTDIHYQSVSQNVGYNFNDVPSLVHSWINSDVHRSRMLSKKYQEMGGEVEQQYYLLIFLEKGDEESVR</sequence>
<dbReference type="EMBL" id="LR962863">
    <property type="protein sequence ID" value="CAD7360140.1"/>
    <property type="molecule type" value="Genomic_DNA"/>
</dbReference>
<organism evidence="7">
    <name type="scientific">Staphylococcus schleiferi</name>
    <dbReference type="NCBI Taxonomy" id="1295"/>
    <lineage>
        <taxon>Bacteria</taxon>
        <taxon>Bacillati</taxon>
        <taxon>Bacillota</taxon>
        <taxon>Bacilli</taxon>
        <taxon>Bacillales</taxon>
        <taxon>Staphylococcaceae</taxon>
        <taxon>Staphylococcus</taxon>
    </lineage>
</organism>
<dbReference type="Pfam" id="PF14504">
    <property type="entry name" value="CAP_assoc_N"/>
    <property type="match status" value="1"/>
</dbReference>
<proteinExistence type="predicted"/>
<accession>A0A7Z7QQM2</accession>
<dbReference type="Proteomes" id="UP000572988">
    <property type="component" value="Unassembled WGS sequence"/>
</dbReference>
<keyword evidence="2" id="KW-0472">Membrane</keyword>
<dbReference type="PANTHER" id="PTHR31157:SF26">
    <property type="entry name" value="SCP-LIKE EXTRACELLULAR PROTEIN"/>
    <property type="match status" value="1"/>
</dbReference>
<dbReference type="InterPro" id="IPR014044">
    <property type="entry name" value="CAP_dom"/>
</dbReference>
<dbReference type="Gene3D" id="3.40.33.10">
    <property type="entry name" value="CAP"/>
    <property type="match status" value="1"/>
</dbReference>
<evidence type="ECO:0000259" key="3">
    <source>
        <dbReference type="Pfam" id="PF00188"/>
    </source>
</evidence>
<feature type="transmembrane region" description="Helical" evidence="2">
    <location>
        <begin position="5"/>
        <end position="23"/>
    </location>
</feature>
<keyword evidence="9" id="KW-1185">Reference proteome</keyword>
<dbReference type="EMBL" id="UHEF01000001">
    <property type="protein sequence ID" value="SUM89510.1"/>
    <property type="molecule type" value="Genomic_DNA"/>
</dbReference>
<feature type="region of interest" description="Disordered" evidence="1">
    <location>
        <begin position="36"/>
        <end position="62"/>
    </location>
</feature>
<dbReference type="RefSeq" id="WP_016424785.1">
    <property type="nucleotide sequence ID" value="NZ_CABKRV010000001.1"/>
</dbReference>
<dbReference type="Pfam" id="PF00188">
    <property type="entry name" value="CAP"/>
    <property type="match status" value="1"/>
</dbReference>
<keyword evidence="2" id="KW-1133">Transmembrane helix</keyword>
<dbReference type="InterPro" id="IPR035940">
    <property type="entry name" value="CAP_sf"/>
</dbReference>
<evidence type="ECO:0000313" key="8">
    <source>
        <dbReference type="Proteomes" id="UP000264146"/>
    </source>
</evidence>
<name>A0A7Z7QQM2_STASC</name>
<evidence type="ECO:0000313" key="6">
    <source>
        <dbReference type="EMBL" id="NHA34528.1"/>
    </source>
</evidence>
<evidence type="ECO:0000313" key="5">
    <source>
        <dbReference type="EMBL" id="CAD7360140.1"/>
    </source>
</evidence>
<evidence type="ECO:0000256" key="1">
    <source>
        <dbReference type="SAM" id="MobiDB-lite"/>
    </source>
</evidence>
<evidence type="ECO:0000256" key="2">
    <source>
        <dbReference type="SAM" id="Phobius"/>
    </source>
</evidence>
<dbReference type="AlphaFoldDB" id="A0A7Z7QQM2"/>